<gene>
    <name evidence="1" type="ORF">RDI58_001129</name>
</gene>
<keyword evidence="2" id="KW-1185">Reference proteome</keyword>
<evidence type="ECO:0000313" key="1">
    <source>
        <dbReference type="EMBL" id="KAK6803345.1"/>
    </source>
</evidence>
<organism evidence="1 2">
    <name type="scientific">Solanum bulbocastanum</name>
    <name type="common">Wild potato</name>
    <dbReference type="NCBI Taxonomy" id="147425"/>
    <lineage>
        <taxon>Eukaryota</taxon>
        <taxon>Viridiplantae</taxon>
        <taxon>Streptophyta</taxon>
        <taxon>Embryophyta</taxon>
        <taxon>Tracheophyta</taxon>
        <taxon>Spermatophyta</taxon>
        <taxon>Magnoliopsida</taxon>
        <taxon>eudicotyledons</taxon>
        <taxon>Gunneridae</taxon>
        <taxon>Pentapetalae</taxon>
        <taxon>asterids</taxon>
        <taxon>lamiids</taxon>
        <taxon>Solanales</taxon>
        <taxon>Solanaceae</taxon>
        <taxon>Solanoideae</taxon>
        <taxon>Solaneae</taxon>
        <taxon>Solanum</taxon>
    </lineage>
</organism>
<protein>
    <submittedName>
        <fullName evidence="1">Uncharacterized protein</fullName>
    </submittedName>
</protein>
<sequence>MKMPCPGTMGL</sequence>
<comment type="caution">
    <text evidence="1">The sequence shown here is derived from an EMBL/GenBank/DDBJ whole genome shotgun (WGS) entry which is preliminary data.</text>
</comment>
<proteinExistence type="predicted"/>
<reference evidence="1 2" key="1">
    <citation type="submission" date="2024-02" db="EMBL/GenBank/DDBJ databases">
        <title>de novo genome assembly of Solanum bulbocastanum strain 11H21.</title>
        <authorList>
            <person name="Hosaka A.J."/>
        </authorList>
    </citation>
    <scope>NUCLEOTIDE SEQUENCE [LARGE SCALE GENOMIC DNA]</scope>
    <source>
        <tissue evidence="1">Young leaves</tissue>
    </source>
</reference>
<name>A0AAN8UBC2_SOLBU</name>
<evidence type="ECO:0000313" key="2">
    <source>
        <dbReference type="Proteomes" id="UP001371456"/>
    </source>
</evidence>
<dbReference type="EMBL" id="JBANQN010000001">
    <property type="protein sequence ID" value="KAK6803345.1"/>
    <property type="molecule type" value="Genomic_DNA"/>
</dbReference>
<dbReference type="Proteomes" id="UP001371456">
    <property type="component" value="Unassembled WGS sequence"/>
</dbReference>
<accession>A0AAN8UBC2</accession>